<accession>K4CLK0</accession>
<evidence type="ECO:0000313" key="1">
    <source>
        <dbReference type="EnsemblPlants" id="Solyc08g066230.1.1"/>
    </source>
</evidence>
<dbReference type="PaxDb" id="4081-Solyc08g066230.1.1"/>
<name>K4CLK0_SOLLC</name>
<protein>
    <submittedName>
        <fullName evidence="1">Uncharacterized protein</fullName>
    </submittedName>
</protein>
<evidence type="ECO:0000313" key="2">
    <source>
        <dbReference type="Proteomes" id="UP000004994"/>
    </source>
</evidence>
<dbReference type="AlphaFoldDB" id="K4CLK0"/>
<keyword evidence="2" id="KW-1185">Reference proteome</keyword>
<reference evidence="1" key="1">
    <citation type="journal article" date="2012" name="Nature">
        <title>The tomato genome sequence provides insights into fleshy fruit evolution.</title>
        <authorList>
            <consortium name="Tomato Genome Consortium"/>
        </authorList>
    </citation>
    <scope>NUCLEOTIDE SEQUENCE [LARGE SCALE GENOMIC DNA]</scope>
    <source>
        <strain evidence="1">cv. Heinz 1706</strain>
    </source>
</reference>
<dbReference type="InParanoid" id="K4CLK0"/>
<sequence length="33" mass="3800">MSMKGEDVYVMNVGDSGVEIEVQRISMRFHELL</sequence>
<dbReference type="Gramene" id="Solyc08g066230.1.1">
    <property type="protein sequence ID" value="Solyc08g066230.1.1"/>
    <property type="gene ID" value="Solyc08g066230.1"/>
</dbReference>
<organism evidence="1">
    <name type="scientific">Solanum lycopersicum</name>
    <name type="common">Tomato</name>
    <name type="synonym">Lycopersicon esculentum</name>
    <dbReference type="NCBI Taxonomy" id="4081"/>
    <lineage>
        <taxon>Eukaryota</taxon>
        <taxon>Viridiplantae</taxon>
        <taxon>Streptophyta</taxon>
        <taxon>Embryophyta</taxon>
        <taxon>Tracheophyta</taxon>
        <taxon>Spermatophyta</taxon>
        <taxon>Magnoliopsida</taxon>
        <taxon>eudicotyledons</taxon>
        <taxon>Gunneridae</taxon>
        <taxon>Pentapetalae</taxon>
        <taxon>asterids</taxon>
        <taxon>lamiids</taxon>
        <taxon>Solanales</taxon>
        <taxon>Solanaceae</taxon>
        <taxon>Solanoideae</taxon>
        <taxon>Solaneae</taxon>
        <taxon>Solanum</taxon>
        <taxon>Solanum subgen. Lycopersicon</taxon>
    </lineage>
</organism>
<dbReference type="EnsemblPlants" id="Solyc08g066230.1.1">
    <property type="protein sequence ID" value="Solyc08g066230.1.1"/>
    <property type="gene ID" value="Solyc08g066230.1"/>
</dbReference>
<proteinExistence type="predicted"/>
<dbReference type="HOGENOM" id="CLU_3385713_0_0_1"/>
<reference evidence="1" key="2">
    <citation type="submission" date="2015-06" db="UniProtKB">
        <authorList>
            <consortium name="EnsemblPlants"/>
        </authorList>
    </citation>
    <scope>IDENTIFICATION</scope>
    <source>
        <strain evidence="1">cv. Heinz 1706</strain>
    </source>
</reference>
<dbReference type="Proteomes" id="UP000004994">
    <property type="component" value="Chromosome 8"/>
</dbReference>